<dbReference type="GO" id="GO:0005230">
    <property type="term" value="F:extracellular ligand-gated monoatomic ion channel activity"/>
    <property type="evidence" value="ECO:0007669"/>
    <property type="project" value="InterPro"/>
</dbReference>
<feature type="disulfide bond" evidence="3">
    <location>
        <begin position="418"/>
        <end position="436"/>
    </location>
</feature>
<dbReference type="InterPro" id="IPR036734">
    <property type="entry name" value="Neur_chan_lig-bd_sf"/>
</dbReference>
<keyword evidence="4" id="KW-0812">Transmembrane</keyword>
<feature type="transmembrane region" description="Helical" evidence="4">
    <location>
        <begin position="713"/>
        <end position="731"/>
    </location>
</feature>
<dbReference type="OrthoDB" id="6351594at2759"/>
<dbReference type="SMART" id="SM00192">
    <property type="entry name" value="LDLa"/>
    <property type="match status" value="1"/>
</dbReference>
<keyword evidence="4" id="KW-1133">Transmembrane helix</keyword>
<dbReference type="InterPro" id="IPR038050">
    <property type="entry name" value="Neuro_actylchol_rec"/>
</dbReference>
<keyword evidence="7" id="KW-1185">Reference proteome</keyword>
<dbReference type="AlphaFoldDB" id="A0A3R7QIA7"/>
<feature type="signal peptide" evidence="5">
    <location>
        <begin position="1"/>
        <end position="26"/>
    </location>
</feature>
<dbReference type="InterPro" id="IPR013320">
    <property type="entry name" value="ConA-like_dom_sf"/>
</dbReference>
<dbReference type="GO" id="GO:0004888">
    <property type="term" value="F:transmembrane signaling receptor activity"/>
    <property type="evidence" value="ECO:0007669"/>
    <property type="project" value="InterPro"/>
</dbReference>
<comment type="caution">
    <text evidence="6">The sequence shown here is derived from an EMBL/GenBank/DDBJ whole genome shotgun (WGS) entry which is preliminary data.</text>
</comment>
<evidence type="ECO:0000256" key="1">
    <source>
        <dbReference type="ARBA" id="ARBA00004141"/>
    </source>
</evidence>
<feature type="disulfide bond" evidence="3">
    <location>
        <begin position="411"/>
        <end position="423"/>
    </location>
</feature>
<protein>
    <submittedName>
        <fullName evidence="6">Uncharacterized protein</fullName>
    </submittedName>
</protein>
<dbReference type="InterPro" id="IPR006201">
    <property type="entry name" value="Neur_channel"/>
</dbReference>
<dbReference type="Pfam" id="PF13385">
    <property type="entry name" value="Laminin_G_3"/>
    <property type="match status" value="1"/>
</dbReference>
<dbReference type="Gene3D" id="4.10.400.10">
    <property type="entry name" value="Low-density Lipoprotein Receptor"/>
    <property type="match status" value="1"/>
</dbReference>
<evidence type="ECO:0000256" key="3">
    <source>
        <dbReference type="PROSITE-ProRule" id="PRU00124"/>
    </source>
</evidence>
<keyword evidence="2 3" id="KW-1015">Disulfide bond</keyword>
<dbReference type="InterPro" id="IPR036055">
    <property type="entry name" value="LDL_receptor-like_sf"/>
</dbReference>
<feature type="transmembrane region" description="Helical" evidence="4">
    <location>
        <begin position="743"/>
        <end position="764"/>
    </location>
</feature>
<comment type="subcellular location">
    <subcellularLocation>
        <location evidence="1">Membrane</location>
        <topology evidence="1">Multi-pass membrane protein</topology>
    </subcellularLocation>
</comment>
<sequence length="851" mass="93108">MGPRKCASLSVRHLYLVTSAAAVAQSVPLLDLASNGTLASGSSGTTSLAQSFGGALRGASLCLWLSPRRLHSANNVAVLKGAEEGAGEQIILREGNLEVLRRGCVFRVLEAPKVQEWHHVCLVLSPDFGFYFDGKIVRGITECKLGSVVLGGSNWNALPFSGFLADVRVFSRNLSSGEVASVAALDDASPPYFSVGVNLPGSRLALSGVEVSEIEAEKLLEAPEPRKYLYFAEKTTYATASDACAKLGGEFLTYSKTGREDLAKNVSDYMDQVPVDVGYFWVQVAGRTTNGDACPSARVGKATQTLSLDYIPCGVAAAAILCQVPEDFRLKVLGLDDDNAFSPSYDAPGMFASRTKHLLSYTNGQLTLRNVLSGEVIYERHLGSIEHLLGRPLLQEDEEVGPGRTLVVSSCREDQFTCSCGSCVSLDDACNLSLECPDGSDEIYCSHKCEVPWNYKKEFSPSMGSRLRTEVGLEVVLENVEPMINQNLLQLTLNITAVWRDSRLNFSFLEVDRPVRLTEEVFSDLWLPRIALDTTVEEDKGVFNFRDSPGVFSATAQEAGVGAVVGDHEARVFSRAALSARRAASVSFKCASDLFLFPFDTQSRAREKESVKRGRFTSSQHPSNILPTSFQRCRIPLRLEGVLIPDSRWDAKASARRTPPGLTVRRCSTYLPRPDLRAQIRRLLPQHFLPCVMLAFIGLITHAFPHEDFSDRVATTLSCLIVMAAFFIQVSTPPPTSAEPKLIDVWMLGHVLLMLMVFVTHVLVKSFLAEREAEGASKEGAADPYIPTMVRALQHGGKTRASQPARLCRAVGRCCTPVNWPTFLNRVGLVGCSLTYGLFLLFFYVYVVHVT</sequence>
<evidence type="ECO:0000256" key="5">
    <source>
        <dbReference type="SAM" id="SignalP"/>
    </source>
</evidence>
<evidence type="ECO:0000313" key="6">
    <source>
        <dbReference type="EMBL" id="ROT79802.1"/>
    </source>
</evidence>
<name>A0A3R7QIA7_PENVA</name>
<dbReference type="SUPFAM" id="SSF90112">
    <property type="entry name" value="Neurotransmitter-gated ion-channel transmembrane pore"/>
    <property type="match status" value="1"/>
</dbReference>
<dbReference type="Gene3D" id="2.70.170.10">
    <property type="entry name" value="Neurotransmitter-gated ion-channel ligand-binding domain"/>
    <property type="match status" value="1"/>
</dbReference>
<dbReference type="InterPro" id="IPR023415">
    <property type="entry name" value="LDLR_class-A_CS"/>
</dbReference>
<gene>
    <name evidence="6" type="ORF">C7M84_001475</name>
</gene>
<feature type="chain" id="PRO_5018633262" evidence="5">
    <location>
        <begin position="27"/>
        <end position="851"/>
    </location>
</feature>
<keyword evidence="4" id="KW-0472">Membrane</keyword>
<dbReference type="EMBL" id="QCYY01001186">
    <property type="protein sequence ID" value="ROT79802.1"/>
    <property type="molecule type" value="Genomic_DNA"/>
</dbReference>
<reference evidence="6 7" key="1">
    <citation type="submission" date="2018-04" db="EMBL/GenBank/DDBJ databases">
        <authorList>
            <person name="Zhang X."/>
            <person name="Yuan J."/>
            <person name="Li F."/>
            <person name="Xiang J."/>
        </authorList>
    </citation>
    <scope>NUCLEOTIDE SEQUENCE [LARGE SCALE GENOMIC DNA]</scope>
    <source>
        <tissue evidence="6">Muscle</tissue>
    </source>
</reference>
<accession>A0A3R7QIA7</accession>
<evidence type="ECO:0000256" key="4">
    <source>
        <dbReference type="SAM" id="Phobius"/>
    </source>
</evidence>
<dbReference type="PROSITE" id="PS50068">
    <property type="entry name" value="LDLRA_2"/>
    <property type="match status" value="1"/>
</dbReference>
<proteinExistence type="predicted"/>
<feature type="disulfide bond" evidence="3">
    <location>
        <begin position="430"/>
        <end position="445"/>
    </location>
</feature>
<dbReference type="Gene3D" id="2.60.120.200">
    <property type="match status" value="1"/>
</dbReference>
<dbReference type="Gene3D" id="1.20.58.390">
    <property type="entry name" value="Neurotransmitter-gated ion-channel transmembrane domain"/>
    <property type="match status" value="1"/>
</dbReference>
<dbReference type="SUPFAM" id="SSF57424">
    <property type="entry name" value="LDL receptor-like module"/>
    <property type="match status" value="1"/>
</dbReference>
<reference evidence="6 7" key="2">
    <citation type="submission" date="2019-01" db="EMBL/GenBank/DDBJ databases">
        <title>The decoding of complex shrimp genome reveals the adaptation for benthos swimmer, frequently molting mechanism and breeding impact on genome.</title>
        <authorList>
            <person name="Sun Y."/>
            <person name="Gao Y."/>
            <person name="Yu Y."/>
        </authorList>
    </citation>
    <scope>NUCLEOTIDE SEQUENCE [LARGE SCALE GENOMIC DNA]</scope>
    <source>
        <tissue evidence="6">Muscle</tissue>
    </source>
</reference>
<evidence type="ECO:0000256" key="2">
    <source>
        <dbReference type="ARBA" id="ARBA00023157"/>
    </source>
</evidence>
<organism evidence="6 7">
    <name type="scientific">Penaeus vannamei</name>
    <name type="common">Whiteleg shrimp</name>
    <name type="synonym">Litopenaeus vannamei</name>
    <dbReference type="NCBI Taxonomy" id="6689"/>
    <lineage>
        <taxon>Eukaryota</taxon>
        <taxon>Metazoa</taxon>
        <taxon>Ecdysozoa</taxon>
        <taxon>Arthropoda</taxon>
        <taxon>Crustacea</taxon>
        <taxon>Multicrustacea</taxon>
        <taxon>Malacostraca</taxon>
        <taxon>Eumalacostraca</taxon>
        <taxon>Eucarida</taxon>
        <taxon>Decapoda</taxon>
        <taxon>Dendrobranchiata</taxon>
        <taxon>Penaeoidea</taxon>
        <taxon>Penaeidae</taxon>
        <taxon>Penaeus</taxon>
    </lineage>
</organism>
<evidence type="ECO:0000313" key="7">
    <source>
        <dbReference type="Proteomes" id="UP000283509"/>
    </source>
</evidence>
<dbReference type="InterPro" id="IPR002172">
    <property type="entry name" value="LDrepeatLR_classA_rpt"/>
</dbReference>
<feature type="transmembrane region" description="Helical" evidence="4">
    <location>
        <begin position="827"/>
        <end position="847"/>
    </location>
</feature>
<dbReference type="GO" id="GO:0016020">
    <property type="term" value="C:membrane"/>
    <property type="evidence" value="ECO:0007669"/>
    <property type="project" value="UniProtKB-SubCell"/>
</dbReference>
<dbReference type="PANTHER" id="PTHR18945">
    <property type="entry name" value="NEUROTRANSMITTER GATED ION CHANNEL"/>
    <property type="match status" value="1"/>
</dbReference>
<dbReference type="Proteomes" id="UP000283509">
    <property type="component" value="Unassembled WGS sequence"/>
</dbReference>
<dbReference type="CDD" id="cd00112">
    <property type="entry name" value="LDLa"/>
    <property type="match status" value="1"/>
</dbReference>
<dbReference type="InterPro" id="IPR036719">
    <property type="entry name" value="Neuro-gated_channel_TM_sf"/>
</dbReference>
<feature type="transmembrane region" description="Helical" evidence="4">
    <location>
        <begin position="683"/>
        <end position="701"/>
    </location>
</feature>
<dbReference type="SUPFAM" id="SSF63712">
    <property type="entry name" value="Nicotinic receptor ligand binding domain-like"/>
    <property type="match status" value="1"/>
</dbReference>
<keyword evidence="5" id="KW-0732">Signal</keyword>
<dbReference type="SUPFAM" id="SSF49899">
    <property type="entry name" value="Concanavalin A-like lectins/glucanases"/>
    <property type="match status" value="1"/>
</dbReference>
<dbReference type="PROSITE" id="PS01209">
    <property type="entry name" value="LDLRA_1"/>
    <property type="match status" value="1"/>
</dbReference>